<dbReference type="InterPro" id="IPR056238">
    <property type="entry name" value="YunG-like"/>
</dbReference>
<evidence type="ECO:0000313" key="1">
    <source>
        <dbReference type="EMBL" id="NOJ47427.1"/>
    </source>
</evidence>
<accession>A0A7Y4H636</accession>
<evidence type="ECO:0008006" key="3">
    <source>
        <dbReference type="Google" id="ProtNLM"/>
    </source>
</evidence>
<reference evidence="1 2" key="1">
    <citation type="submission" date="2020-03" db="EMBL/GenBank/DDBJ databases">
        <title>Bradyrhizobium diversity isolated from nodules of Muelleranthus trifoliolatus.</title>
        <authorList>
            <person name="Klepa M."/>
            <person name="Helene L."/>
            <person name="Hungria M."/>
        </authorList>
    </citation>
    <scope>NUCLEOTIDE SEQUENCE [LARGE SCALE GENOMIC DNA]</scope>
    <source>
        <strain evidence="1 2">WSM 1744</strain>
    </source>
</reference>
<dbReference type="Pfam" id="PF24585">
    <property type="entry name" value="YunG"/>
    <property type="match status" value="1"/>
</dbReference>
<name>A0A7Y4H636_9BRAD</name>
<dbReference type="Proteomes" id="UP000528734">
    <property type="component" value="Unassembled WGS sequence"/>
</dbReference>
<comment type="caution">
    <text evidence="1">The sequence shown here is derived from an EMBL/GenBank/DDBJ whole genome shotgun (WGS) entry which is preliminary data.</text>
</comment>
<dbReference type="AlphaFoldDB" id="A0A7Y4H636"/>
<organism evidence="1 2">
    <name type="scientific">Bradyrhizobium archetypum</name>
    <dbReference type="NCBI Taxonomy" id="2721160"/>
    <lineage>
        <taxon>Bacteria</taxon>
        <taxon>Pseudomonadati</taxon>
        <taxon>Pseudomonadota</taxon>
        <taxon>Alphaproteobacteria</taxon>
        <taxon>Hyphomicrobiales</taxon>
        <taxon>Nitrobacteraceae</taxon>
        <taxon>Bradyrhizobium</taxon>
    </lineage>
</organism>
<dbReference type="RefSeq" id="WP_171710309.1">
    <property type="nucleotide sequence ID" value="NZ_JAAVLW010000004.1"/>
</dbReference>
<proteinExistence type="predicted"/>
<gene>
    <name evidence="1" type="ORF">HCN50_14405</name>
</gene>
<evidence type="ECO:0000313" key="2">
    <source>
        <dbReference type="Proteomes" id="UP000528734"/>
    </source>
</evidence>
<keyword evidence="2" id="KW-1185">Reference proteome</keyword>
<dbReference type="EMBL" id="JAAVLW010000004">
    <property type="protein sequence ID" value="NOJ47427.1"/>
    <property type="molecule type" value="Genomic_DNA"/>
</dbReference>
<sequence length="115" mass="12646">MTAGCPSLIALYRKLREAWSAETGGKWRPDNPAAGQCSVTALVVQDELGGEILKTDVDGAWHFYNQIDGRRVDFTMSQFDSPIGYDDLPSNRQDAFSDTSAAQYELLLGRIRSGS</sequence>
<protein>
    <recommendedName>
        <fullName evidence="3">YunG</fullName>
    </recommendedName>
</protein>